<dbReference type="Proteomes" id="UP001151699">
    <property type="component" value="Chromosome B"/>
</dbReference>
<proteinExistence type="predicted"/>
<evidence type="ECO:0000313" key="1">
    <source>
        <dbReference type="EMBL" id="KAJ6641415.1"/>
    </source>
</evidence>
<dbReference type="AlphaFoldDB" id="A0A9Q0S2V3"/>
<protein>
    <submittedName>
        <fullName evidence="1">Uncharacterized protein</fullName>
    </submittedName>
</protein>
<reference evidence="1" key="1">
    <citation type="submission" date="2022-07" db="EMBL/GenBank/DDBJ databases">
        <authorList>
            <person name="Trinca V."/>
            <person name="Uliana J.V.C."/>
            <person name="Torres T.T."/>
            <person name="Ward R.J."/>
            <person name="Monesi N."/>
        </authorList>
    </citation>
    <scope>NUCLEOTIDE SEQUENCE</scope>
    <source>
        <strain evidence="1">HSMRA1968</strain>
        <tissue evidence="1">Whole embryos</tissue>
    </source>
</reference>
<keyword evidence="2" id="KW-1185">Reference proteome</keyword>
<dbReference type="EMBL" id="WJQU01000002">
    <property type="protein sequence ID" value="KAJ6641415.1"/>
    <property type="molecule type" value="Genomic_DNA"/>
</dbReference>
<dbReference type="OrthoDB" id="10500340at2759"/>
<accession>A0A9Q0S2V3</accession>
<comment type="caution">
    <text evidence="1">The sequence shown here is derived from an EMBL/GenBank/DDBJ whole genome shotgun (WGS) entry which is preliminary data.</text>
</comment>
<name>A0A9Q0S2V3_9DIPT</name>
<evidence type="ECO:0000313" key="2">
    <source>
        <dbReference type="Proteomes" id="UP001151699"/>
    </source>
</evidence>
<organism evidence="1 2">
    <name type="scientific">Pseudolycoriella hygida</name>
    <dbReference type="NCBI Taxonomy" id="35572"/>
    <lineage>
        <taxon>Eukaryota</taxon>
        <taxon>Metazoa</taxon>
        <taxon>Ecdysozoa</taxon>
        <taxon>Arthropoda</taxon>
        <taxon>Hexapoda</taxon>
        <taxon>Insecta</taxon>
        <taxon>Pterygota</taxon>
        <taxon>Neoptera</taxon>
        <taxon>Endopterygota</taxon>
        <taxon>Diptera</taxon>
        <taxon>Nematocera</taxon>
        <taxon>Sciaroidea</taxon>
        <taxon>Sciaridae</taxon>
        <taxon>Pseudolycoriella</taxon>
    </lineage>
</organism>
<sequence length="136" mass="15895">MPLSQPSAYQSNWEPDEIILQEISTRGLHKNKYSVDGYGIRTQDVDNFDGANYGSGKRYEAQPFVRSVNGKKNFAPLCRTVRKTKRIRNDLRSEYRPEIIEEYLCAHPYKEDGTYNQLDNRVCIVYMYNVYASRPI</sequence>
<gene>
    <name evidence="1" type="ORF">Bhyg_06354</name>
</gene>